<evidence type="ECO:0000256" key="1">
    <source>
        <dbReference type="SAM" id="Phobius"/>
    </source>
</evidence>
<dbReference type="Proteomes" id="UP000230340">
    <property type="component" value="Unassembled WGS sequence"/>
</dbReference>
<keyword evidence="1" id="KW-1133">Transmembrane helix</keyword>
<evidence type="ECO:0000313" key="2">
    <source>
        <dbReference type="EMBL" id="PIS22882.1"/>
    </source>
</evidence>
<dbReference type="EMBL" id="PEYT01000027">
    <property type="protein sequence ID" value="PIS22882.1"/>
    <property type="molecule type" value="Genomic_DNA"/>
</dbReference>
<organism evidence="2 3">
    <name type="scientific">candidate division WWE3 bacterium CG08_land_8_20_14_0_20_40_13</name>
    <dbReference type="NCBI Taxonomy" id="1975084"/>
    <lineage>
        <taxon>Bacteria</taxon>
        <taxon>Katanobacteria</taxon>
    </lineage>
</organism>
<keyword evidence="1" id="KW-0812">Transmembrane</keyword>
<gene>
    <name evidence="2" type="ORF">COT49_03180</name>
</gene>
<feature type="transmembrane region" description="Helical" evidence="1">
    <location>
        <begin position="167"/>
        <end position="188"/>
    </location>
</feature>
<evidence type="ECO:0000313" key="3">
    <source>
        <dbReference type="Proteomes" id="UP000230340"/>
    </source>
</evidence>
<reference evidence="3" key="1">
    <citation type="submission" date="2017-09" db="EMBL/GenBank/DDBJ databases">
        <title>Depth-based differentiation of microbial function through sediment-hosted aquifers and enrichment of novel symbionts in the deep terrestrial subsurface.</title>
        <authorList>
            <person name="Probst A.J."/>
            <person name="Ladd B."/>
            <person name="Jarett J.K."/>
            <person name="Geller-Mcgrath D.E."/>
            <person name="Sieber C.M.K."/>
            <person name="Emerson J.B."/>
            <person name="Anantharaman K."/>
            <person name="Thomas B.C."/>
            <person name="Malmstrom R."/>
            <person name="Stieglmeier M."/>
            <person name="Klingl A."/>
            <person name="Woyke T."/>
            <person name="Ryan C.M."/>
            <person name="Banfield J.F."/>
        </authorList>
    </citation>
    <scope>NUCLEOTIDE SEQUENCE [LARGE SCALE GENOMIC DNA]</scope>
</reference>
<keyword evidence="1" id="KW-0472">Membrane</keyword>
<name>A0A2H0XDB2_UNCKA</name>
<dbReference type="AlphaFoldDB" id="A0A2H0XDB2"/>
<sequence>MPQVKRVVSVKSHRHTNLFLIFFSILISFIVLRTPVFKDALLQLGNFGYLGSFIAGILFVSTFTIAPASVVLGELSLTLSPYLIAVIGGFGAMISNLLMINAEDDLIEDLKPIYYKMGGRKVSHILHSNHFKWTLPFFVALIIASPFPDEIGVSLMGLSGLKKGRFAMISFFLNAVGIFILVFMVNLLK</sequence>
<protein>
    <recommendedName>
        <fullName evidence="4">TVP38/TMEM64 family membrane protein</fullName>
    </recommendedName>
</protein>
<feature type="transmembrane region" description="Helical" evidence="1">
    <location>
        <begin position="18"/>
        <end position="36"/>
    </location>
</feature>
<proteinExistence type="predicted"/>
<accession>A0A2H0XDB2</accession>
<feature type="transmembrane region" description="Helical" evidence="1">
    <location>
        <begin position="82"/>
        <end position="102"/>
    </location>
</feature>
<feature type="transmembrane region" description="Helical" evidence="1">
    <location>
        <begin position="48"/>
        <end position="70"/>
    </location>
</feature>
<evidence type="ECO:0008006" key="4">
    <source>
        <dbReference type="Google" id="ProtNLM"/>
    </source>
</evidence>
<feature type="transmembrane region" description="Helical" evidence="1">
    <location>
        <begin position="130"/>
        <end position="147"/>
    </location>
</feature>
<comment type="caution">
    <text evidence="2">The sequence shown here is derived from an EMBL/GenBank/DDBJ whole genome shotgun (WGS) entry which is preliminary data.</text>
</comment>